<name>A0ABY3G5X3_9BACT</name>
<dbReference type="Gene3D" id="3.40.50.1820">
    <property type="entry name" value="alpha/beta hydrolase"/>
    <property type="match status" value="1"/>
</dbReference>
<organism evidence="1 2">
    <name type="scientific">Campylobacter insulaenigrae</name>
    <dbReference type="NCBI Taxonomy" id="260714"/>
    <lineage>
        <taxon>Bacteria</taxon>
        <taxon>Pseudomonadati</taxon>
        <taxon>Campylobacterota</taxon>
        <taxon>Epsilonproteobacteria</taxon>
        <taxon>Campylobacterales</taxon>
        <taxon>Campylobacteraceae</taxon>
        <taxon>Campylobacter</taxon>
    </lineage>
</organism>
<accession>A0ABY3G5X3</accession>
<comment type="caution">
    <text evidence="1">The sequence shown here is derived from an EMBL/GenBank/DDBJ whole genome shotgun (WGS) entry which is preliminary data.</text>
</comment>
<dbReference type="Pfam" id="PF11144">
    <property type="entry name" value="DUF2920"/>
    <property type="match status" value="1"/>
</dbReference>
<evidence type="ECO:0000313" key="1">
    <source>
        <dbReference type="EMBL" id="TWO27710.1"/>
    </source>
</evidence>
<dbReference type="EMBL" id="VOAW01000006">
    <property type="protein sequence ID" value="TWO27710.1"/>
    <property type="molecule type" value="Genomic_DNA"/>
</dbReference>
<dbReference type="Proteomes" id="UP000321614">
    <property type="component" value="Unassembled WGS sequence"/>
</dbReference>
<keyword evidence="2" id="KW-1185">Reference proteome</keyword>
<evidence type="ECO:0000313" key="2">
    <source>
        <dbReference type="Proteomes" id="UP000321614"/>
    </source>
</evidence>
<proteinExistence type="predicted"/>
<gene>
    <name evidence="1" type="ORF">ZA01_01340</name>
</gene>
<protein>
    <submittedName>
        <fullName evidence="1">DUF2920 family protein</fullName>
    </submittedName>
</protein>
<dbReference type="RefSeq" id="WP_147500372.1">
    <property type="nucleotide sequence ID" value="NZ_VOAW01000006.1"/>
</dbReference>
<sequence length="403" mass="46708">MLINKTYFIDSCDDVELNIKRESKLEYRITYDDEKEMKAVVFVIGGYGANKSMAFVDFNRKFLAKKYNVVAVSVLYHCFCQRKSDVERYSAQTTFIEEDLPNLEKALKELNINTRGLNVSSAWDYYHLLNETVSNLKENNLLNQDYQAFFTASFFPPNDEYENYGIMAAIDHINALKDILNKYPQFKTLPKIYGGGSYGGYLSFMCAKIAPWYVDGVVDNSGAALPPLNYIIGRELNSCDYKFNDPNTLIYCILRTYWTRKNPNSPYYFADENYLIRALLNQTHLILQAQKNKDIVYISYHSTQDISTPAQYKISMVVILKALNYEVDFHLIEEKDIDGKYIKDLEHGCGIPDKALFNKELPNMLEKLKGKEFSIREDSISYPCKDKVFTFKDKDDKFVLEIV</sequence>
<dbReference type="InterPro" id="IPR029058">
    <property type="entry name" value="AB_hydrolase_fold"/>
</dbReference>
<dbReference type="InterPro" id="IPR022605">
    <property type="entry name" value="DUF2920"/>
</dbReference>
<reference evidence="1 2" key="1">
    <citation type="submission" date="2019-07" db="EMBL/GenBank/DDBJ databases">
        <title>Rapid identification of Enteric Bacteria from Whole Genome Sequences (WGS) using Average Nucleotide Identity (ANI).</title>
        <authorList>
            <person name="Lane C."/>
        </authorList>
    </citation>
    <scope>NUCLEOTIDE SEQUENCE [LARGE SCALE GENOMIC DNA]</scope>
    <source>
        <strain evidence="1 2">2011D-8905</strain>
    </source>
</reference>
<dbReference type="SUPFAM" id="SSF53474">
    <property type="entry name" value="alpha/beta-Hydrolases"/>
    <property type="match status" value="1"/>
</dbReference>